<evidence type="ECO:0000313" key="3">
    <source>
        <dbReference type="Proteomes" id="UP000593562"/>
    </source>
</evidence>
<dbReference type="Gene3D" id="1.10.10.60">
    <property type="entry name" value="Homeodomain-like"/>
    <property type="match status" value="1"/>
</dbReference>
<evidence type="ECO:0000313" key="2">
    <source>
        <dbReference type="EMBL" id="KAF5749713.1"/>
    </source>
</evidence>
<sequence length="508" mass="56495">MPDKMPKRNPRLAKATNTHPPTTPLRRSPRLNPPQCQGCTTDKPRPRNKTVRSPDSRTSFTRDSSVRKTHGDCQQRRQSDSSKSKDGSGDRLILTTGLRRSPRLSLGAGGFSSLRRSPRFSNQPKSCEFVDTNRNFTSKQVSDSKKSKKIFKCVLDKSMDSGVAADGVTGRVDGDVLGKNGRVCVVGLMANRSEKGTDICERNGDVGLSMKRKRGEEGNGTSQGWTKEQESALQTAYFLAKPTPHFWKKVSRLVPGKSAQDCFDKVHSDHITPPQPLPRSRANKMNSSSIGKFALSASKLINLNRQKIRKPGCNKQKNRLVQKTVRQLLQKHSQVSEDNGADLFSVLEPNMTSSAQSLQLNAILSTPKRFIGQEEFLQKCNEGSTSDQKKPLSRLSNVCRVDLVSPPVLKQVKNKAVHEKYIDQLHRREAKRKAASGFPKYRLSAKENRRGVNVQKTDIIKAAKDALATEARDVVNQLHQQQDNALSDCSNFDDDGFDSNGDEDETEL</sequence>
<dbReference type="EMBL" id="JAAARO010000003">
    <property type="protein sequence ID" value="KAF5749713.1"/>
    <property type="molecule type" value="Genomic_DNA"/>
</dbReference>
<feature type="compositionally biased region" description="Polar residues" evidence="1">
    <location>
        <begin position="478"/>
        <end position="489"/>
    </location>
</feature>
<feature type="region of interest" description="Disordered" evidence="1">
    <location>
        <begin position="1"/>
        <end position="126"/>
    </location>
</feature>
<comment type="caution">
    <text evidence="2">The sequence shown here is derived from an EMBL/GenBank/DDBJ whole genome shotgun (WGS) entry which is preliminary data.</text>
</comment>
<gene>
    <name evidence="2" type="ORF">HS088_TW03G00038</name>
</gene>
<dbReference type="PANTHER" id="PTHR14000:SF17">
    <property type="entry name" value="MYB-LIKE DOMAIN-CONTAINING PROTEIN"/>
    <property type="match status" value="1"/>
</dbReference>
<dbReference type="InterPro" id="IPR001005">
    <property type="entry name" value="SANT/Myb"/>
</dbReference>
<dbReference type="PANTHER" id="PTHR14000">
    <property type="entry name" value="FINGER CCCH DOMAIN PROTEIN, PUTATIVE (DUF3755)-RELATED"/>
    <property type="match status" value="1"/>
</dbReference>
<protein>
    <recommendedName>
        <fullName evidence="4">Homeodomain-like superfamily protein</fullName>
    </recommendedName>
</protein>
<organism evidence="2 3">
    <name type="scientific">Tripterygium wilfordii</name>
    <name type="common">Thunder God vine</name>
    <dbReference type="NCBI Taxonomy" id="458696"/>
    <lineage>
        <taxon>Eukaryota</taxon>
        <taxon>Viridiplantae</taxon>
        <taxon>Streptophyta</taxon>
        <taxon>Embryophyta</taxon>
        <taxon>Tracheophyta</taxon>
        <taxon>Spermatophyta</taxon>
        <taxon>Magnoliopsida</taxon>
        <taxon>eudicotyledons</taxon>
        <taxon>Gunneridae</taxon>
        <taxon>Pentapetalae</taxon>
        <taxon>rosids</taxon>
        <taxon>fabids</taxon>
        <taxon>Celastrales</taxon>
        <taxon>Celastraceae</taxon>
        <taxon>Tripterygium</taxon>
    </lineage>
</organism>
<evidence type="ECO:0000256" key="1">
    <source>
        <dbReference type="SAM" id="MobiDB-lite"/>
    </source>
</evidence>
<accession>A0A7J7DTT8</accession>
<dbReference type="InParanoid" id="A0A7J7DTT8"/>
<evidence type="ECO:0008006" key="4">
    <source>
        <dbReference type="Google" id="ProtNLM"/>
    </source>
</evidence>
<feature type="compositionally biased region" description="Basic and acidic residues" evidence="1">
    <location>
        <begin position="64"/>
        <end position="89"/>
    </location>
</feature>
<dbReference type="FunCoup" id="A0A7J7DTT8">
    <property type="interactions" value="12"/>
</dbReference>
<proteinExistence type="predicted"/>
<dbReference type="AlphaFoldDB" id="A0A7J7DTT8"/>
<name>A0A7J7DTT8_TRIWF</name>
<dbReference type="SUPFAM" id="SSF46689">
    <property type="entry name" value="Homeodomain-like"/>
    <property type="match status" value="1"/>
</dbReference>
<dbReference type="Proteomes" id="UP000593562">
    <property type="component" value="Unassembled WGS sequence"/>
</dbReference>
<keyword evidence="3" id="KW-1185">Reference proteome</keyword>
<dbReference type="OrthoDB" id="552191at2759"/>
<reference evidence="2 3" key="1">
    <citation type="journal article" date="2020" name="Nat. Commun.">
        <title>Genome of Tripterygium wilfordii and identification of cytochrome P450 involved in triptolide biosynthesis.</title>
        <authorList>
            <person name="Tu L."/>
            <person name="Su P."/>
            <person name="Zhang Z."/>
            <person name="Gao L."/>
            <person name="Wang J."/>
            <person name="Hu T."/>
            <person name="Zhou J."/>
            <person name="Zhang Y."/>
            <person name="Zhao Y."/>
            <person name="Liu Y."/>
            <person name="Song Y."/>
            <person name="Tong Y."/>
            <person name="Lu Y."/>
            <person name="Yang J."/>
            <person name="Xu C."/>
            <person name="Jia M."/>
            <person name="Peters R.J."/>
            <person name="Huang L."/>
            <person name="Gao W."/>
        </authorList>
    </citation>
    <scope>NUCLEOTIDE SEQUENCE [LARGE SCALE GENOMIC DNA]</scope>
    <source>
        <strain evidence="3">cv. XIE 37</strain>
        <tissue evidence="2">Leaf</tissue>
    </source>
</reference>
<dbReference type="CDD" id="cd00167">
    <property type="entry name" value="SANT"/>
    <property type="match status" value="1"/>
</dbReference>
<dbReference type="InterPro" id="IPR009057">
    <property type="entry name" value="Homeodomain-like_sf"/>
</dbReference>
<feature type="compositionally biased region" description="Polar residues" evidence="1">
    <location>
        <begin position="51"/>
        <end position="63"/>
    </location>
</feature>
<feature type="region of interest" description="Disordered" evidence="1">
    <location>
        <begin position="478"/>
        <end position="508"/>
    </location>
</feature>
<feature type="compositionally biased region" description="Acidic residues" evidence="1">
    <location>
        <begin position="491"/>
        <end position="508"/>
    </location>
</feature>